<evidence type="ECO:0000256" key="1">
    <source>
        <dbReference type="SAM" id="MobiDB-lite"/>
    </source>
</evidence>
<gene>
    <name evidence="2" type="ORF">LSH36_977g00023</name>
</gene>
<name>A0AAD9IX33_9ANNE</name>
<protein>
    <submittedName>
        <fullName evidence="2">Uncharacterized protein</fullName>
    </submittedName>
</protein>
<organism evidence="2 3">
    <name type="scientific">Paralvinella palmiformis</name>
    <dbReference type="NCBI Taxonomy" id="53620"/>
    <lineage>
        <taxon>Eukaryota</taxon>
        <taxon>Metazoa</taxon>
        <taxon>Spiralia</taxon>
        <taxon>Lophotrochozoa</taxon>
        <taxon>Annelida</taxon>
        <taxon>Polychaeta</taxon>
        <taxon>Sedentaria</taxon>
        <taxon>Canalipalpata</taxon>
        <taxon>Terebellida</taxon>
        <taxon>Terebelliformia</taxon>
        <taxon>Alvinellidae</taxon>
        <taxon>Paralvinella</taxon>
    </lineage>
</organism>
<accession>A0AAD9IX33</accession>
<feature type="region of interest" description="Disordered" evidence="1">
    <location>
        <begin position="304"/>
        <end position="324"/>
    </location>
</feature>
<dbReference type="Proteomes" id="UP001208570">
    <property type="component" value="Unassembled WGS sequence"/>
</dbReference>
<feature type="compositionally biased region" description="Basic and acidic residues" evidence="1">
    <location>
        <begin position="243"/>
        <end position="252"/>
    </location>
</feature>
<proteinExistence type="predicted"/>
<comment type="caution">
    <text evidence="2">The sequence shown here is derived from an EMBL/GenBank/DDBJ whole genome shotgun (WGS) entry which is preliminary data.</text>
</comment>
<reference evidence="2" key="1">
    <citation type="journal article" date="2023" name="Mol. Biol. Evol.">
        <title>Third-Generation Sequencing Reveals the Adaptive Role of the Epigenome in Three Deep-Sea Polychaetes.</title>
        <authorList>
            <person name="Perez M."/>
            <person name="Aroh O."/>
            <person name="Sun Y."/>
            <person name="Lan Y."/>
            <person name="Juniper S.K."/>
            <person name="Young C.R."/>
            <person name="Angers B."/>
            <person name="Qian P.Y."/>
        </authorList>
    </citation>
    <scope>NUCLEOTIDE SEQUENCE</scope>
    <source>
        <strain evidence="2">P08H-3</strain>
    </source>
</reference>
<keyword evidence="3" id="KW-1185">Reference proteome</keyword>
<dbReference type="AlphaFoldDB" id="A0AAD9IX33"/>
<sequence length="393" mass="44326">MLFVVFSAYKRRTDDGPTSGERRTNGGRTTGERRTRLINRTTQLRVANFVYKKRVSTLAVVTSRFVIMATGSEAAGMQRERRHAADMKTGAIKQIEAWAKSGREQKVECGRNVGKLNDNVTEERMLQARIWDLSRERYKFLSQADYEKRTFLDRQLRKTAICREITRTMECNKGSELGGGSGGEMQRALARRESVKSLSKSISHARAASGRANSGAALHLPVVHRRTKHGQLTTGSAASNEDLSFRNGHDSDSDVVPDQSRSMMFPTEPTHPIRYKSNLVMREALGANIRSAPVKRRISFAADQPEHKGHHRRNRQCDQQQADVKPMEDPRYQLLENCLCEKWSRKGMLAAPEVAGVIKGNPSLYLPPKRGKDRKSSIAVKFLKLLSEQGWVF</sequence>
<evidence type="ECO:0000313" key="3">
    <source>
        <dbReference type="Proteomes" id="UP001208570"/>
    </source>
</evidence>
<feature type="compositionally biased region" description="Polar residues" evidence="1">
    <location>
        <begin position="230"/>
        <end position="242"/>
    </location>
</feature>
<dbReference type="EMBL" id="JAODUP010000977">
    <property type="protein sequence ID" value="KAK2142279.1"/>
    <property type="molecule type" value="Genomic_DNA"/>
</dbReference>
<feature type="region of interest" description="Disordered" evidence="1">
    <location>
        <begin position="227"/>
        <end position="270"/>
    </location>
</feature>
<evidence type="ECO:0000313" key="2">
    <source>
        <dbReference type="EMBL" id="KAK2142279.1"/>
    </source>
</evidence>
<feature type="region of interest" description="Disordered" evidence="1">
    <location>
        <begin position="173"/>
        <end position="213"/>
    </location>
</feature>